<feature type="compositionally biased region" description="Basic and acidic residues" evidence="2">
    <location>
        <begin position="107"/>
        <end position="128"/>
    </location>
</feature>
<feature type="compositionally biased region" description="Polar residues" evidence="2">
    <location>
        <begin position="285"/>
        <end position="295"/>
    </location>
</feature>
<feature type="compositionally biased region" description="Low complexity" evidence="2">
    <location>
        <begin position="251"/>
        <end position="262"/>
    </location>
</feature>
<feature type="compositionally biased region" description="Polar residues" evidence="2">
    <location>
        <begin position="927"/>
        <end position="961"/>
    </location>
</feature>
<feature type="coiled-coil region" evidence="1">
    <location>
        <begin position="722"/>
        <end position="749"/>
    </location>
</feature>
<feature type="region of interest" description="Disordered" evidence="2">
    <location>
        <begin position="845"/>
        <end position="1095"/>
    </location>
</feature>
<organism evidence="4">
    <name type="scientific">Magallana gigas</name>
    <name type="common">Pacific oyster</name>
    <name type="synonym">Crassostrea gigas</name>
    <dbReference type="NCBI Taxonomy" id="29159"/>
    <lineage>
        <taxon>Eukaryota</taxon>
        <taxon>Metazoa</taxon>
        <taxon>Spiralia</taxon>
        <taxon>Lophotrochozoa</taxon>
        <taxon>Mollusca</taxon>
        <taxon>Bivalvia</taxon>
        <taxon>Autobranchia</taxon>
        <taxon>Pteriomorphia</taxon>
        <taxon>Ostreida</taxon>
        <taxon>Ostreoidea</taxon>
        <taxon>Ostreidae</taxon>
        <taxon>Magallana</taxon>
    </lineage>
</organism>
<dbReference type="AlphaFoldDB" id="K1QK25"/>
<feature type="compositionally biased region" description="Basic and acidic residues" evidence="2">
    <location>
        <begin position="902"/>
        <end position="926"/>
    </location>
</feature>
<protein>
    <recommendedName>
        <fullName evidence="3">Mitochondria-eating protein C-terminal domain-containing protein</fullName>
    </recommendedName>
</protein>
<feature type="compositionally biased region" description="Basic and acidic residues" evidence="2">
    <location>
        <begin position="883"/>
        <end position="893"/>
    </location>
</feature>
<evidence type="ECO:0000256" key="1">
    <source>
        <dbReference type="SAM" id="Coils"/>
    </source>
</evidence>
<name>K1QK25_MAGGI</name>
<evidence type="ECO:0000313" key="4">
    <source>
        <dbReference type="EMBL" id="EKC34153.1"/>
    </source>
</evidence>
<feature type="compositionally biased region" description="Basic and acidic residues" evidence="2">
    <location>
        <begin position="1049"/>
        <end position="1071"/>
    </location>
</feature>
<keyword evidence="1" id="KW-0175">Coiled coil</keyword>
<feature type="compositionally biased region" description="Polar residues" evidence="2">
    <location>
        <begin position="1011"/>
        <end position="1034"/>
    </location>
</feature>
<feature type="compositionally biased region" description="Basic and acidic residues" evidence="2">
    <location>
        <begin position="393"/>
        <end position="423"/>
    </location>
</feature>
<feature type="compositionally biased region" description="Polar residues" evidence="2">
    <location>
        <begin position="149"/>
        <end position="161"/>
    </location>
</feature>
<sequence length="1220" mass="136033">MNQLNVLANSEGYGVQTADSHLDPHILSVLTTLTPPRRNIDLRKFLLSVYPHHRMSEMSTTNADGSTKQTNQGGDEPFTENTGQTDTSQSPGRDSNLEDGQQNDQQMGRDTDDVEQTHHAKEPSKETKGLGPQETMGPGPAQGSDVPPAQNQNSGPSPNQEPESKETRDPSPPPTYEFGEPPSGNQEPESPGTQQPSPSQTQNPANRTPLEQQPREEEIPQEQSQLQTQNPVDTSLKQISDPQELQKESSQDQQESAQQSGQNDSEQRSTQEANSQENETKDNSQTDSTPPTEIKTTIVEPAPKPEGEAPSVSDDIDSKDQPQNSEDEANAADMDSMNPPADLTKTHETHMEPIKISQNSSESMEKNIEIPDTPTPPFETDPTTSHKFPNDQGDDKTKESEKVLEPHHEERDESSGEKNDKPADPSVSTEPEGEGQTLQTKQEQGEEDEHEVFPEQVEPHINVVFIETSDEPAIEDLLKNCQKYKDELRMGEILKGAVEEYKTLLKKAKETGCKKQKSIPPPSELNSVNDKERNQAPLLHTVIAFVSKKVPSYNRWREAVSEFIILTTLSQSEPPSSQKKRSNSQSGYQNKSKPPAKSYNNNIEKLLDQDWGPDRAPGPSVYNDYRHLFTCESVLRSTFPEADIFSLVDSKIRGPEDVPPELRHKALFHFLLSFNRKKYGVEPSDAWRDFGRLVLAEKQLDLARKAQGPDLHQNVIVKRLDFYKMQNELKEKTEEVEELSTRLSKFASQQLTEGNPNIADLSDTHRPTRLGEMYSQLFDDEWSEAFEAFKPKTEDEDDDIFPDTLYILQDLLTNIFDFCKDQSKGQKIFLEDSFALAIGLTEPQKENAAKETENTFGSKDAPKLEEKEQTGSVGDKGSSPGRSIEEEQVKEQDGETGGEGESPVKEEENVEKETDKSTPETNRDTDTNNMEETPSHVTQTEVGGESGQTLETDQGNTTPPTDKTESGTDKNVEDEKHDENPEGCPKADEGNDVNIIDESANSDENKGEQITGDTGDNNGDQEIKNSGQGDQNQQTDKDTVGEEPSNETPIEKSQEVSEEGKTDTDKSDSSQKDPAQGPEKENKPPESKDYRKSAIYPTIDRHARDFRKAAASTSAKTKSKLFIATELPALIADETVRADVRVLTYVRKCVELCWYMCMQDPPMVIISPKQGQLVDKALFSFHGRRGKIVEVCVWPALLLHDNGPLVCKGYVLPEERNRQK</sequence>
<dbReference type="HOGENOM" id="CLU_268763_0_0_1"/>
<feature type="compositionally biased region" description="Polar residues" evidence="2">
    <location>
        <begin position="226"/>
        <end position="241"/>
    </location>
</feature>
<feature type="compositionally biased region" description="Basic and acidic residues" evidence="2">
    <location>
        <begin position="344"/>
        <end position="353"/>
    </location>
</feature>
<feature type="region of interest" description="Disordered" evidence="2">
    <location>
        <begin position="57"/>
        <end position="458"/>
    </location>
</feature>
<reference evidence="4" key="1">
    <citation type="journal article" date="2012" name="Nature">
        <title>The oyster genome reveals stress adaptation and complexity of shell formation.</title>
        <authorList>
            <person name="Zhang G."/>
            <person name="Fang X."/>
            <person name="Guo X."/>
            <person name="Li L."/>
            <person name="Luo R."/>
            <person name="Xu F."/>
            <person name="Yang P."/>
            <person name="Zhang L."/>
            <person name="Wang X."/>
            <person name="Qi H."/>
            <person name="Xiong Z."/>
            <person name="Que H."/>
            <person name="Xie Y."/>
            <person name="Holland P.W."/>
            <person name="Paps J."/>
            <person name="Zhu Y."/>
            <person name="Wu F."/>
            <person name="Chen Y."/>
            <person name="Wang J."/>
            <person name="Peng C."/>
            <person name="Meng J."/>
            <person name="Yang L."/>
            <person name="Liu J."/>
            <person name="Wen B."/>
            <person name="Zhang N."/>
            <person name="Huang Z."/>
            <person name="Zhu Q."/>
            <person name="Feng Y."/>
            <person name="Mount A."/>
            <person name="Hedgecock D."/>
            <person name="Xu Z."/>
            <person name="Liu Y."/>
            <person name="Domazet-Loso T."/>
            <person name="Du Y."/>
            <person name="Sun X."/>
            <person name="Zhang S."/>
            <person name="Liu B."/>
            <person name="Cheng P."/>
            <person name="Jiang X."/>
            <person name="Li J."/>
            <person name="Fan D."/>
            <person name="Wang W."/>
            <person name="Fu W."/>
            <person name="Wang T."/>
            <person name="Wang B."/>
            <person name="Zhang J."/>
            <person name="Peng Z."/>
            <person name="Li Y."/>
            <person name="Li N."/>
            <person name="Wang J."/>
            <person name="Chen M."/>
            <person name="He Y."/>
            <person name="Tan F."/>
            <person name="Song X."/>
            <person name="Zheng Q."/>
            <person name="Huang R."/>
            <person name="Yang H."/>
            <person name="Du X."/>
            <person name="Chen L."/>
            <person name="Yang M."/>
            <person name="Gaffney P.M."/>
            <person name="Wang S."/>
            <person name="Luo L."/>
            <person name="She Z."/>
            <person name="Ming Y."/>
            <person name="Huang W."/>
            <person name="Zhang S."/>
            <person name="Huang B."/>
            <person name="Zhang Y."/>
            <person name="Qu T."/>
            <person name="Ni P."/>
            <person name="Miao G."/>
            <person name="Wang J."/>
            <person name="Wang Q."/>
            <person name="Steinberg C.E."/>
            <person name="Wang H."/>
            <person name="Li N."/>
            <person name="Qian L."/>
            <person name="Zhang G."/>
            <person name="Li Y."/>
            <person name="Yang H."/>
            <person name="Liu X."/>
            <person name="Wang J."/>
            <person name="Yin Y."/>
            <person name="Wang J."/>
        </authorList>
    </citation>
    <scope>NUCLEOTIDE SEQUENCE [LARGE SCALE GENOMIC DNA]</scope>
    <source>
        <strain evidence="4">05x7-T-G4-1.051#20</strain>
    </source>
</reference>
<feature type="compositionally biased region" description="Polar residues" evidence="2">
    <location>
        <begin position="57"/>
        <end position="106"/>
    </location>
</feature>
<feature type="domain" description="Mitochondria-eating protein C-terminal" evidence="3">
    <location>
        <begin position="1142"/>
        <end position="1212"/>
    </location>
</feature>
<dbReference type="Pfam" id="PF16026">
    <property type="entry name" value="MIEAP"/>
    <property type="match status" value="1"/>
</dbReference>
<evidence type="ECO:0000259" key="3">
    <source>
        <dbReference type="Pfam" id="PF16026"/>
    </source>
</evidence>
<feature type="region of interest" description="Disordered" evidence="2">
    <location>
        <begin position="571"/>
        <end position="600"/>
    </location>
</feature>
<dbReference type="InterPro" id="IPR031981">
    <property type="entry name" value="MIEAP_C"/>
</dbReference>
<feature type="compositionally biased region" description="Basic and acidic residues" evidence="2">
    <location>
        <begin position="860"/>
        <end position="869"/>
    </location>
</feature>
<proteinExistence type="predicted"/>
<feature type="compositionally biased region" description="Low complexity" evidence="2">
    <location>
        <begin position="186"/>
        <end position="212"/>
    </location>
</feature>
<gene>
    <name evidence="4" type="ORF">CGI_10002917</name>
</gene>
<evidence type="ECO:0000256" key="2">
    <source>
        <dbReference type="SAM" id="MobiDB-lite"/>
    </source>
</evidence>
<dbReference type="EMBL" id="JH816858">
    <property type="protein sequence ID" value="EKC34153.1"/>
    <property type="molecule type" value="Genomic_DNA"/>
</dbReference>
<accession>K1QK25</accession>
<feature type="compositionally biased region" description="Basic and acidic residues" evidence="2">
    <location>
        <begin position="1078"/>
        <end position="1092"/>
    </location>
</feature>
<feature type="compositionally biased region" description="Basic and acidic residues" evidence="2">
    <location>
        <begin position="962"/>
        <end position="989"/>
    </location>
</feature>
<feature type="compositionally biased region" description="Polar residues" evidence="2">
    <location>
        <begin position="268"/>
        <end position="277"/>
    </location>
</feature>
<dbReference type="InParanoid" id="K1QK25"/>